<evidence type="ECO:0000313" key="2">
    <source>
        <dbReference type="Proteomes" id="UP000249579"/>
    </source>
</evidence>
<reference evidence="1 2" key="1">
    <citation type="journal article" date="2018" name="Front. Microbiol.">
        <title>Description and Comparative Genomics of Macrococcus caseolyticus subsp. hominis subsp. nov., Macrococcus goetzii sp. nov., Macrococcus epidermidis sp. nov., and Macrococcus bohemicus sp. nov., Novel Macrococci From Human Clinical Material With Virulence Potential and Suspected Uptake of Foreign DNA by Natural Transformation.</title>
        <authorList>
            <person name="Maslanova I."/>
            <person name="Wertheimer Z."/>
            <person name="Sedlacek I."/>
            <person name="Svec P."/>
            <person name="Indrakova A."/>
            <person name="Kovarovic V."/>
            <person name="Schumann P."/>
            <person name="Sproer C."/>
            <person name="Kralova S."/>
            <person name="Sedo O."/>
            <person name="Kristofova L."/>
            <person name="Vrbovska V."/>
            <person name="Fuzik T."/>
            <person name="Petras P."/>
            <person name="Zdrahal Z."/>
            <person name="Ruzickova V."/>
            <person name="Doskar J."/>
            <person name="Pantucek R."/>
        </authorList>
    </citation>
    <scope>NUCLEOTIDE SEQUENCE [LARGE SCALE GENOMIC DNA]</scope>
    <source>
        <strain evidence="1 2">03/115</strain>
    </source>
</reference>
<dbReference type="OrthoDB" id="2411627at2"/>
<name>A0A328A481_9STAP</name>
<accession>A0A328A481</accession>
<protein>
    <submittedName>
        <fullName evidence="1">DUF2648 domain-containing protein</fullName>
    </submittedName>
</protein>
<dbReference type="RefSeq" id="WP_086038098.1">
    <property type="nucleotide sequence ID" value="NZ_CP079984.1"/>
</dbReference>
<dbReference type="AlphaFoldDB" id="A0A328A481"/>
<dbReference type="NCBIfam" id="NF040843">
    <property type="entry name" value="SE2200_fam"/>
    <property type="match status" value="1"/>
</dbReference>
<gene>
    <name evidence="1" type="ORF">BHX94_05835</name>
</gene>
<proteinExistence type="predicted"/>
<dbReference type="EMBL" id="PZJG01000003">
    <property type="protein sequence ID" value="RAK49333.1"/>
    <property type="molecule type" value="Genomic_DNA"/>
</dbReference>
<sequence length="33" mass="3803">MKKLLIVTIISGAGFYALKRYQKQVNAMPNIEY</sequence>
<evidence type="ECO:0000313" key="1">
    <source>
        <dbReference type="EMBL" id="RAK49333.1"/>
    </source>
</evidence>
<dbReference type="Proteomes" id="UP000249579">
    <property type="component" value="Unassembled WGS sequence"/>
</dbReference>
<organism evidence="1 2">
    <name type="scientific">Macrococcoides bohemicum</name>
    <dbReference type="NCBI Taxonomy" id="1903056"/>
    <lineage>
        <taxon>Bacteria</taxon>
        <taxon>Bacillati</taxon>
        <taxon>Bacillota</taxon>
        <taxon>Bacilli</taxon>
        <taxon>Bacillales</taxon>
        <taxon>Staphylococcaceae</taxon>
        <taxon>Macrococcoides</taxon>
    </lineage>
</organism>
<comment type="caution">
    <text evidence="1">The sequence shown here is derived from an EMBL/GenBank/DDBJ whole genome shotgun (WGS) entry which is preliminary data.</text>
</comment>